<feature type="compositionally biased region" description="Low complexity" evidence="1">
    <location>
        <begin position="167"/>
        <end position="176"/>
    </location>
</feature>
<feature type="region of interest" description="Disordered" evidence="1">
    <location>
        <begin position="369"/>
        <end position="397"/>
    </location>
</feature>
<feature type="region of interest" description="Disordered" evidence="1">
    <location>
        <begin position="73"/>
        <end position="135"/>
    </location>
</feature>
<reference evidence="2" key="1">
    <citation type="submission" date="2021-02" db="EMBL/GenBank/DDBJ databases">
        <authorList>
            <person name="Dougan E. K."/>
            <person name="Rhodes N."/>
            <person name="Thang M."/>
            <person name="Chan C."/>
        </authorList>
    </citation>
    <scope>NUCLEOTIDE SEQUENCE</scope>
</reference>
<feature type="compositionally biased region" description="Low complexity" evidence="1">
    <location>
        <begin position="95"/>
        <end position="124"/>
    </location>
</feature>
<gene>
    <name evidence="2" type="ORF">PGLA2088_LOCUS34235</name>
</gene>
<sequence length="576" mass="61287">MSFGGCATASSLHMWQRSGASRLQQQLVGNNSLSNRLLEVLQDLGIGHKIERLRILGEINKLRSSSVPALEAYGSFNDDGARPKRMPVARPPTSPTTAARFAPPASPRAGASSASSRNNSSSHAQPGGMAGAQAEAPPQNNVYFAHRWAALASLSAPRERSQTPPKSTSNNNNNTSLSAPRGRSRTPPKSSSCRSEAFRIASEKVKNNNNDNDSNNNTISRGDCRQRACMLEAGDVVSCLLDVTVEAWAVGLLAFARQAVNGAAAEPVPSDEWPKLCQQLPPSPFARPGGAVQLWQCEVSLHCGRRLRGLSLARNQQTAQRACALAALVAGEASGLLRDALWGPAGSDLKIFAKLVAEVRNFVPPTATTAPAAATATTAATTATPPTPPTASDAGSQSDVAELLRLLRASLEPNAKGPAAKIHGAMIADLARKAPNPARSQHEREKTRHLEKMIEVRQLRYAHDSIAAKFLHGEHAGQPVEMIRANTVCGGCGVFCRNLPPLVVVRQRGLNTVVDGHRRLKGLTLFQAHRGGEVFANCVHYDLDGEGCNVPAEILAKLLQAQTSDTAGLDVDVRRK</sequence>
<evidence type="ECO:0000256" key="1">
    <source>
        <dbReference type="SAM" id="MobiDB-lite"/>
    </source>
</evidence>
<evidence type="ECO:0000313" key="2">
    <source>
        <dbReference type="EMBL" id="CAE8706531.1"/>
    </source>
</evidence>
<evidence type="ECO:0000313" key="3">
    <source>
        <dbReference type="Proteomes" id="UP000626109"/>
    </source>
</evidence>
<dbReference type="AlphaFoldDB" id="A0A813KL51"/>
<feature type="compositionally biased region" description="Low complexity" evidence="1">
    <location>
        <begin position="207"/>
        <end position="217"/>
    </location>
</feature>
<proteinExistence type="predicted"/>
<comment type="caution">
    <text evidence="2">The sequence shown here is derived from an EMBL/GenBank/DDBJ whole genome shotgun (WGS) entry which is preliminary data.</text>
</comment>
<feature type="region of interest" description="Disordered" evidence="1">
    <location>
        <begin position="155"/>
        <end position="195"/>
    </location>
</feature>
<organism evidence="2 3">
    <name type="scientific">Polarella glacialis</name>
    <name type="common">Dinoflagellate</name>
    <dbReference type="NCBI Taxonomy" id="89957"/>
    <lineage>
        <taxon>Eukaryota</taxon>
        <taxon>Sar</taxon>
        <taxon>Alveolata</taxon>
        <taxon>Dinophyceae</taxon>
        <taxon>Suessiales</taxon>
        <taxon>Suessiaceae</taxon>
        <taxon>Polarella</taxon>
    </lineage>
</organism>
<protein>
    <submittedName>
        <fullName evidence="2">Uncharacterized protein</fullName>
    </submittedName>
</protein>
<feature type="region of interest" description="Disordered" evidence="1">
    <location>
        <begin position="202"/>
        <end position="221"/>
    </location>
</feature>
<feature type="compositionally biased region" description="Low complexity" evidence="1">
    <location>
        <begin position="369"/>
        <end position="384"/>
    </location>
</feature>
<name>A0A813KL51_POLGL</name>
<dbReference type="Proteomes" id="UP000626109">
    <property type="component" value="Unassembled WGS sequence"/>
</dbReference>
<accession>A0A813KL51</accession>
<dbReference type="EMBL" id="CAJNNW010031232">
    <property type="protein sequence ID" value="CAE8706531.1"/>
    <property type="molecule type" value="Genomic_DNA"/>
</dbReference>